<gene>
    <name evidence="6" type="ORF">FDP41_004514</name>
</gene>
<dbReference type="GeneID" id="68111732"/>
<dbReference type="Pfam" id="PF07974">
    <property type="entry name" value="EGF_2"/>
    <property type="match status" value="1"/>
</dbReference>
<evidence type="ECO:0000313" key="7">
    <source>
        <dbReference type="Proteomes" id="UP000444721"/>
    </source>
</evidence>
<dbReference type="PROSITE" id="PS00022">
    <property type="entry name" value="EGF_1"/>
    <property type="match status" value="1"/>
</dbReference>
<dbReference type="InterPro" id="IPR009091">
    <property type="entry name" value="RCC1/BLIP-II"/>
</dbReference>
<feature type="repeat" description="RCC1" evidence="3">
    <location>
        <begin position="249"/>
        <end position="304"/>
    </location>
</feature>
<dbReference type="PROSITE" id="PS50012">
    <property type="entry name" value="RCC1_3"/>
    <property type="match status" value="1"/>
</dbReference>
<dbReference type="VEuPathDB" id="AmoebaDB:NF0123200"/>
<comment type="caution">
    <text evidence="6">The sequence shown here is derived from an EMBL/GenBank/DDBJ whole genome shotgun (WGS) entry which is preliminary data.</text>
</comment>
<dbReference type="RefSeq" id="XP_044561328.1">
    <property type="nucleotide sequence ID" value="XM_044707937.1"/>
</dbReference>
<keyword evidence="4" id="KW-0732">Signal</keyword>
<protein>
    <recommendedName>
        <fullName evidence="5">EGF-like domain-containing protein</fullName>
    </recommendedName>
</protein>
<dbReference type="PROSITE" id="PS01186">
    <property type="entry name" value="EGF_2"/>
    <property type="match status" value="1"/>
</dbReference>
<dbReference type="InterPro" id="IPR051553">
    <property type="entry name" value="Ran_GTPase-activating"/>
</dbReference>
<dbReference type="OMA" id="CAILLWI"/>
<feature type="signal peptide" evidence="4">
    <location>
        <begin position="1"/>
        <end position="27"/>
    </location>
</feature>
<evidence type="ECO:0000256" key="2">
    <source>
        <dbReference type="PROSITE-ProRule" id="PRU00076"/>
    </source>
</evidence>
<evidence type="ECO:0000256" key="1">
    <source>
        <dbReference type="ARBA" id="ARBA00023157"/>
    </source>
</evidence>
<keyword evidence="2" id="KW-0245">EGF-like domain</keyword>
<feature type="chain" id="PRO_5025642847" description="EGF-like domain-containing protein" evidence="4">
    <location>
        <begin position="28"/>
        <end position="500"/>
    </location>
</feature>
<proteinExistence type="predicted"/>
<dbReference type="InterPro" id="IPR000408">
    <property type="entry name" value="Reg_chr_condens"/>
</dbReference>
<comment type="caution">
    <text evidence="2">Lacks conserved residue(s) required for the propagation of feature annotation.</text>
</comment>
<keyword evidence="1 2" id="KW-1015">Disulfide bond</keyword>
<keyword evidence="7" id="KW-1185">Reference proteome</keyword>
<dbReference type="VEuPathDB" id="AmoebaDB:NfTy_082990"/>
<dbReference type="VEuPathDB" id="AmoebaDB:FDP41_004514"/>
<name>A0A6A5BT90_NAEFO</name>
<dbReference type="PANTHER" id="PTHR45982">
    <property type="entry name" value="REGULATOR OF CHROMOSOME CONDENSATION"/>
    <property type="match status" value="1"/>
</dbReference>
<dbReference type="InterPro" id="IPR013111">
    <property type="entry name" value="EGF_extracell"/>
</dbReference>
<dbReference type="Proteomes" id="UP000444721">
    <property type="component" value="Unassembled WGS sequence"/>
</dbReference>
<evidence type="ECO:0000313" key="6">
    <source>
        <dbReference type="EMBL" id="KAF0976615.1"/>
    </source>
</evidence>
<dbReference type="InterPro" id="IPR000742">
    <property type="entry name" value="EGF"/>
</dbReference>
<feature type="disulfide bond" evidence="2">
    <location>
        <begin position="476"/>
        <end position="485"/>
    </location>
</feature>
<reference evidence="6 7" key="1">
    <citation type="journal article" date="2019" name="Sci. Rep.">
        <title>Nanopore sequencing improves the draft genome of the human pathogenic amoeba Naegleria fowleri.</title>
        <authorList>
            <person name="Liechti N."/>
            <person name="Schurch N."/>
            <person name="Bruggmann R."/>
            <person name="Wittwer M."/>
        </authorList>
    </citation>
    <scope>NUCLEOTIDE SEQUENCE [LARGE SCALE GENOMIC DNA]</scope>
    <source>
        <strain evidence="6 7">ATCC 30894</strain>
    </source>
</reference>
<feature type="domain" description="EGF-like" evidence="5">
    <location>
        <begin position="447"/>
        <end position="486"/>
    </location>
</feature>
<dbReference type="EMBL" id="VFQX01000037">
    <property type="protein sequence ID" value="KAF0976615.1"/>
    <property type="molecule type" value="Genomic_DNA"/>
</dbReference>
<accession>A0A6A5BT90</accession>
<evidence type="ECO:0000256" key="3">
    <source>
        <dbReference type="PROSITE-ProRule" id="PRU00235"/>
    </source>
</evidence>
<dbReference type="PROSITE" id="PS50026">
    <property type="entry name" value="EGF_3"/>
    <property type="match status" value="1"/>
</dbReference>
<dbReference type="Gene3D" id="2.10.25.10">
    <property type="entry name" value="Laminin"/>
    <property type="match status" value="1"/>
</dbReference>
<evidence type="ECO:0000256" key="4">
    <source>
        <dbReference type="SAM" id="SignalP"/>
    </source>
</evidence>
<evidence type="ECO:0000259" key="5">
    <source>
        <dbReference type="PROSITE" id="PS50026"/>
    </source>
</evidence>
<dbReference type="Gene3D" id="2.130.10.30">
    <property type="entry name" value="Regulator of chromosome condensation 1/beta-lactamase-inhibitor protein II"/>
    <property type="match status" value="2"/>
</dbReference>
<organism evidence="6 7">
    <name type="scientific">Naegleria fowleri</name>
    <name type="common">Brain eating amoeba</name>
    <dbReference type="NCBI Taxonomy" id="5763"/>
    <lineage>
        <taxon>Eukaryota</taxon>
        <taxon>Discoba</taxon>
        <taxon>Heterolobosea</taxon>
        <taxon>Tetramitia</taxon>
        <taxon>Eutetramitia</taxon>
        <taxon>Vahlkampfiidae</taxon>
        <taxon>Naegleria</taxon>
    </lineage>
</organism>
<dbReference type="PANTHER" id="PTHR45982:SF1">
    <property type="entry name" value="REGULATOR OF CHROMOSOME CONDENSATION"/>
    <property type="match status" value="1"/>
</dbReference>
<dbReference type="SUPFAM" id="SSF50985">
    <property type="entry name" value="RCC1/BLIP-II"/>
    <property type="match status" value="1"/>
</dbReference>
<sequence>MSKASSLFKMKVIQLICVLQLLFVSHSPFWSLNNMLLSIHPDNINNNNILNHPISTTRVHAISSRAFAWGNDMYGTLGVQMGVRAATPNKVSSLTDIVNITTSYQYLKLSEGPGYYSQYLLGMNDMTNPASLELLGMGFDQYLPSYSTGNSMYPIQESPVPFTIFGSNVLYVSTNMYVSVAVTKDAAQNFILYSWGDCKNGGLGDGDSTFRGVVRTPVKVQLPSPCQKSLKQFTQFDQAFLLCQDSERQYLYAYGNNNYNQMGVVNTPSGNSSTPIAVDLNTFGGKSLVKVLPGFQFRVALTSDSKIYVTVKNLPLSAGDFIVDIAVASQHVLMLTNTSKIILYGNKLEELGKYYTGALTCPIFVLSDLFPILGNQNIRKIAAAGDFALLLSSDARSIYAIGDNQFGNLATGNTSTIYGPYLITSLIWNITDLTASQLGSYAVLSDGGPFCNKLLSSDPRVCSGNGQCVTQDYCLCKPGYFGRYCEEWTCFGKLKSSSSV</sequence>
<dbReference type="AlphaFoldDB" id="A0A6A5BT90"/>
<dbReference type="CDD" id="cd00054">
    <property type="entry name" value="EGF_CA"/>
    <property type="match status" value="1"/>
</dbReference>